<dbReference type="Proteomes" id="UP000002357">
    <property type="component" value="Chromosome"/>
</dbReference>
<dbReference type="GeneID" id="93731220"/>
<gene>
    <name evidence="2" type="ORF">SCLAV_2196</name>
</gene>
<reference evidence="2 3" key="1">
    <citation type="journal article" date="2010" name="Genome Biol. Evol.">
        <title>The sequence of a 1.8-mb bacterial linear plasmid reveals a rich evolutionary reservoir of secondary metabolic pathways.</title>
        <authorList>
            <person name="Medema M.H."/>
            <person name="Trefzer A."/>
            <person name="Kovalchuk A."/>
            <person name="van den Berg M."/>
            <person name="Mueller U."/>
            <person name="Heijne W."/>
            <person name="Wu L."/>
            <person name="Alam M.T."/>
            <person name="Ronning C.M."/>
            <person name="Nierman W.C."/>
            <person name="Bovenberg R.A.L."/>
            <person name="Breitling R."/>
            <person name="Takano E."/>
        </authorList>
    </citation>
    <scope>NUCLEOTIDE SEQUENCE [LARGE SCALE GENOMIC DNA]</scope>
    <source>
        <strain evidence="3">ATCC 27064 / DSM 738 / JCM 4710 / NBRC 13307 / NCIMB 12785 / NRRL 3585 / VKM Ac-602</strain>
    </source>
</reference>
<feature type="transmembrane region" description="Helical" evidence="1">
    <location>
        <begin position="44"/>
        <end position="63"/>
    </location>
</feature>
<sequence length="188" mass="19606">MARGTRSLARVAVVVRAGAAPLWWLGLLAAGIGALLPGLTGRRIGLLSGAALLLIAAAVTASARWGRCTSLMAAADRAGRHDVLQDRRVTLRVRRRARRWVYPSAFLAAVVSSFALPGAGGLLLAGIGAGLWLKAVRIGRREEDTETLYWVSVDEMSSAGAVGKPVTAFRSTGIGAGDAAPGGARRRR</sequence>
<proteinExistence type="predicted"/>
<keyword evidence="1" id="KW-0472">Membrane</keyword>
<feature type="transmembrane region" description="Helical" evidence="1">
    <location>
        <begin position="100"/>
        <end position="133"/>
    </location>
</feature>
<dbReference type="EMBL" id="CM000913">
    <property type="protein sequence ID" value="EFG07269.1"/>
    <property type="molecule type" value="Genomic_DNA"/>
</dbReference>
<dbReference type="AlphaFoldDB" id="E2Q6E5"/>
<evidence type="ECO:0000313" key="2">
    <source>
        <dbReference type="EMBL" id="EFG07269.1"/>
    </source>
</evidence>
<keyword evidence="1" id="KW-1133">Transmembrane helix</keyword>
<evidence type="ECO:0000256" key="1">
    <source>
        <dbReference type="SAM" id="Phobius"/>
    </source>
</evidence>
<evidence type="ECO:0000313" key="3">
    <source>
        <dbReference type="Proteomes" id="UP000002357"/>
    </source>
</evidence>
<dbReference type="STRING" id="1901.BB341_17385"/>
<organism evidence="2 3">
    <name type="scientific">Streptomyces clavuligerus</name>
    <dbReference type="NCBI Taxonomy" id="1901"/>
    <lineage>
        <taxon>Bacteria</taxon>
        <taxon>Bacillati</taxon>
        <taxon>Actinomycetota</taxon>
        <taxon>Actinomycetes</taxon>
        <taxon>Kitasatosporales</taxon>
        <taxon>Streptomycetaceae</taxon>
        <taxon>Streptomyces</taxon>
    </lineage>
</organism>
<accession>E2Q6E5</accession>
<keyword evidence="3" id="KW-1185">Reference proteome</keyword>
<dbReference type="RefSeq" id="WP_003960722.1">
    <property type="nucleotide sequence ID" value="NZ_CM000913.1"/>
</dbReference>
<dbReference type="eggNOG" id="ENOG50324Y8">
    <property type="taxonomic scope" value="Bacteria"/>
</dbReference>
<evidence type="ECO:0008006" key="4">
    <source>
        <dbReference type="Google" id="ProtNLM"/>
    </source>
</evidence>
<feature type="transmembrane region" description="Helical" evidence="1">
    <location>
        <begin position="12"/>
        <end position="38"/>
    </location>
</feature>
<keyword evidence="1" id="KW-0812">Transmembrane</keyword>
<protein>
    <recommendedName>
        <fullName evidence="4">Integral membrane protein</fullName>
    </recommendedName>
</protein>
<dbReference type="KEGG" id="sclf:BB341_17385"/>
<name>E2Q6E5_STRCL</name>
<dbReference type="OrthoDB" id="4305297at2"/>